<protein>
    <submittedName>
        <fullName evidence="3">Gamma-glutamyltranspeptidase</fullName>
        <ecNumber evidence="3">2.3.2.2</ecNumber>
    </submittedName>
</protein>
<dbReference type="Proteomes" id="UP000251879">
    <property type="component" value="Unassembled WGS sequence"/>
</dbReference>
<reference evidence="3 4" key="1">
    <citation type="submission" date="2018-06" db="EMBL/GenBank/DDBJ databases">
        <authorList>
            <consortium name="Pathogen Informatics"/>
            <person name="Doyle S."/>
        </authorList>
    </citation>
    <scope>NUCLEOTIDE SEQUENCE [LARGE SCALE GENOMIC DNA]</scope>
    <source>
        <strain evidence="3 4">NCTC5923</strain>
    </source>
</reference>
<dbReference type="PANTHER" id="PTHR43199:SF1">
    <property type="entry name" value="GLUTATHIONE HYDROLASE PROENZYME"/>
    <property type="match status" value="1"/>
</dbReference>
<dbReference type="EC" id="2.3.2.2" evidence="3"/>
<dbReference type="GO" id="GO:0103068">
    <property type="term" value="F:leukotriene C4 gamma-glutamyl transferase activity"/>
    <property type="evidence" value="ECO:0007669"/>
    <property type="project" value="UniProtKB-EC"/>
</dbReference>
<dbReference type="Pfam" id="PF01019">
    <property type="entry name" value="G_glu_transpept"/>
    <property type="match status" value="1"/>
</dbReference>
<keyword evidence="2" id="KW-0732">Signal</keyword>
<dbReference type="InterPro" id="IPR029055">
    <property type="entry name" value="Ntn_hydrolases_N"/>
</dbReference>
<keyword evidence="3" id="KW-0012">Acyltransferase</keyword>
<accession>A0AAX2I191</accession>
<feature type="signal peptide" evidence="2">
    <location>
        <begin position="1"/>
        <end position="23"/>
    </location>
</feature>
<evidence type="ECO:0000313" key="4">
    <source>
        <dbReference type="Proteomes" id="UP000251879"/>
    </source>
</evidence>
<evidence type="ECO:0000313" key="3">
    <source>
        <dbReference type="EMBL" id="SQA38333.1"/>
    </source>
</evidence>
<dbReference type="KEGG" id="ypj:CH55_1772"/>
<name>A0AAX2I191_YERPE</name>
<keyword evidence="3" id="KW-0808">Transferase</keyword>
<gene>
    <name evidence="3" type="primary">ggt_2</name>
    <name evidence="3" type="ORF">NCTC5923_01129</name>
</gene>
<dbReference type="PANTHER" id="PTHR43199">
    <property type="entry name" value="GLUTATHIONE HYDROLASE"/>
    <property type="match status" value="1"/>
</dbReference>
<comment type="caution">
    <text evidence="3">The sequence shown here is derived from an EMBL/GenBank/DDBJ whole genome shotgun (WGS) entry which is preliminary data.</text>
</comment>
<evidence type="ECO:0000256" key="1">
    <source>
        <dbReference type="ARBA" id="ARBA00009381"/>
    </source>
</evidence>
<comment type="similarity">
    <text evidence="1">Belongs to the gamma-glutamyltransferase family.</text>
</comment>
<proteinExistence type="inferred from homology"/>
<dbReference type="AlphaFoldDB" id="A0AAX2I191"/>
<dbReference type="InterPro" id="IPR051792">
    <property type="entry name" value="GGT_bact"/>
</dbReference>
<dbReference type="SUPFAM" id="SSF56235">
    <property type="entry name" value="N-terminal nucleophile aminohydrolases (Ntn hydrolases)"/>
    <property type="match status" value="1"/>
</dbReference>
<organism evidence="3 4">
    <name type="scientific">Yersinia pestis</name>
    <dbReference type="NCBI Taxonomy" id="632"/>
    <lineage>
        <taxon>Bacteria</taxon>
        <taxon>Pseudomonadati</taxon>
        <taxon>Pseudomonadota</taxon>
        <taxon>Gammaproteobacteria</taxon>
        <taxon>Enterobacterales</taxon>
        <taxon>Yersiniaceae</taxon>
        <taxon>Yersinia</taxon>
    </lineage>
</organism>
<sequence length="96" mass="10023">MFLTKWNKPLAVLALLVSGTLHAASTPAVEAKNGMVVTSQYLASQVGADILKMGGNAVDAAVAVGYAQAVVNPCCGNIGGGGFYDHSSCRWNRYIY</sequence>
<dbReference type="EMBL" id="UAVH01000001">
    <property type="protein sequence ID" value="SQA38333.1"/>
    <property type="molecule type" value="Genomic_DNA"/>
</dbReference>
<feature type="chain" id="PRO_5043556134" evidence="2">
    <location>
        <begin position="24"/>
        <end position="96"/>
    </location>
</feature>
<evidence type="ECO:0000256" key="2">
    <source>
        <dbReference type="SAM" id="SignalP"/>
    </source>
</evidence>